<dbReference type="OrthoDB" id="371790at2759"/>
<evidence type="ECO:0000313" key="1">
    <source>
        <dbReference type="EMBL" id="GAW81387.1"/>
    </source>
</evidence>
<dbReference type="RefSeq" id="XP_028543976.1">
    <property type="nucleotide sequence ID" value="XM_028688175.1"/>
</dbReference>
<protein>
    <submittedName>
        <fullName evidence="1">Uncharacterized protein</fullName>
    </submittedName>
</protein>
<sequence length="471" mass="56512">MKIFPISYIRNLIPSVSLNKINSTHLLKHLENVCEHISEVLSYNKGEIPKRQYCCRLLNRIEKKKKKKRKLVPINGIIETNRLFEQVYVQLDKAIVQLAEFGPSGIVRLLRAMQKIRYYDKRRKRRKRRNILKCIEYYILQSSVNDKVYNFWNYIKLNDMVLLYKMFIMNNYFSAKLLNKLMFEIIQKSDLCLSSDIIIFLCSYHIYKKKIKWMKKYRKNEITISSHCLSKLFSVIMRNNFDLTNKEMSNFVSFYSIYGSIIPLKQRVELYNKSIEYIDKTQLTYSPVHIKNFILSLFRINSFFFDKKYSTKFDELPNAHFHMNIICKRNQMLVKLFQLYNSSNTHANVEEELRILQSALRNHYYDYDSLEVILFHIKINISHLTLKNRIKFMLLILKLKNVYTNDETCRNAYISSTKMKFIHLMLDYILTECSASFVRVKYKFPPWKFRGLQLFQHLSVGIHQNGAKMEV</sequence>
<accession>A0A1Y1JJJ9</accession>
<evidence type="ECO:0000313" key="2">
    <source>
        <dbReference type="Proteomes" id="UP000195521"/>
    </source>
</evidence>
<dbReference type="Proteomes" id="UP000195521">
    <property type="component" value="Unassembled WGS sequence"/>
</dbReference>
<dbReference type="AlphaFoldDB" id="A0A1Y1JJJ9"/>
<dbReference type="OMA" id="THKEMCT"/>
<keyword evidence="2" id="KW-1185">Reference proteome</keyword>
<name>A0A1Y1JJJ9_PLAGO</name>
<dbReference type="EMBL" id="BDQF01000011">
    <property type="protein sequence ID" value="GAW81387.1"/>
    <property type="molecule type" value="Genomic_DNA"/>
</dbReference>
<organism evidence="1 2">
    <name type="scientific">Plasmodium gonderi</name>
    <dbReference type="NCBI Taxonomy" id="77519"/>
    <lineage>
        <taxon>Eukaryota</taxon>
        <taxon>Sar</taxon>
        <taxon>Alveolata</taxon>
        <taxon>Apicomplexa</taxon>
        <taxon>Aconoidasida</taxon>
        <taxon>Haemosporida</taxon>
        <taxon>Plasmodiidae</taxon>
        <taxon>Plasmodium</taxon>
        <taxon>Plasmodium (Plasmodium)</taxon>
    </lineage>
</organism>
<gene>
    <name evidence="1" type="ORF">PGO_101440</name>
</gene>
<reference evidence="2" key="1">
    <citation type="submission" date="2017-04" db="EMBL/GenBank/DDBJ databases">
        <title>Plasmodium gonderi genome.</title>
        <authorList>
            <person name="Arisue N."/>
            <person name="Honma H."/>
            <person name="Kawai S."/>
            <person name="Tougan T."/>
            <person name="Tanabe K."/>
            <person name="Horii T."/>
        </authorList>
    </citation>
    <scope>NUCLEOTIDE SEQUENCE [LARGE SCALE GENOMIC DNA]</scope>
    <source>
        <strain evidence="2">ATCC 30045</strain>
    </source>
</reference>
<comment type="caution">
    <text evidence="1">The sequence shown here is derived from an EMBL/GenBank/DDBJ whole genome shotgun (WGS) entry which is preliminary data.</text>
</comment>
<proteinExistence type="predicted"/>
<dbReference type="GeneID" id="39748109"/>